<dbReference type="AlphaFoldDB" id="A0A6I3NA20"/>
<proteinExistence type="predicted"/>
<protein>
    <submittedName>
        <fullName evidence="1">Uncharacterized protein</fullName>
    </submittedName>
</protein>
<organism evidence="1">
    <name type="scientific">Turicibacter sanguinis</name>
    <dbReference type="NCBI Taxonomy" id="154288"/>
    <lineage>
        <taxon>Bacteria</taxon>
        <taxon>Bacillati</taxon>
        <taxon>Bacillota</taxon>
        <taxon>Erysipelotrichia</taxon>
        <taxon>Erysipelotrichales</taxon>
        <taxon>Turicibacteraceae</taxon>
        <taxon>Turicibacter</taxon>
    </lineage>
</organism>
<comment type="caution">
    <text evidence="1">The sequence shown here is derived from an EMBL/GenBank/DDBJ whole genome shotgun (WGS) entry which is preliminary data.</text>
</comment>
<dbReference type="Pfam" id="PF05135">
    <property type="entry name" value="Phage_connect_1"/>
    <property type="match status" value="1"/>
</dbReference>
<reference evidence="1" key="1">
    <citation type="journal article" date="2019" name="Nat. Med.">
        <title>A library of human gut bacterial isolates paired with longitudinal multiomics data enables mechanistic microbiome research.</title>
        <authorList>
            <person name="Poyet M."/>
            <person name="Groussin M."/>
            <person name="Gibbons S.M."/>
            <person name="Avila-Pacheco J."/>
            <person name="Jiang X."/>
            <person name="Kearney S.M."/>
            <person name="Perrotta A.R."/>
            <person name="Berdy B."/>
            <person name="Zhao S."/>
            <person name="Lieberman T.D."/>
            <person name="Swanson P.K."/>
            <person name="Smith M."/>
            <person name="Roesemann S."/>
            <person name="Alexander J.E."/>
            <person name="Rich S.A."/>
            <person name="Livny J."/>
            <person name="Vlamakis H."/>
            <person name="Clish C."/>
            <person name="Bullock K."/>
            <person name="Deik A."/>
            <person name="Scott J."/>
            <person name="Pierce K.A."/>
            <person name="Xavier R.J."/>
            <person name="Alm E.J."/>
        </authorList>
    </citation>
    <scope>NUCLEOTIDE SEQUENCE</scope>
    <source>
        <strain evidence="1">BIOML-A179</strain>
    </source>
</reference>
<dbReference type="EMBL" id="WMQV01000029">
    <property type="protein sequence ID" value="MTL95039.1"/>
    <property type="molecule type" value="Genomic_DNA"/>
</dbReference>
<evidence type="ECO:0000313" key="1">
    <source>
        <dbReference type="EMBL" id="MTL95039.1"/>
    </source>
</evidence>
<name>A0A6I3NA20_9FIRM</name>
<gene>
    <name evidence="1" type="ORF">GMA64_10905</name>
</gene>
<dbReference type="InterPro" id="IPR021146">
    <property type="entry name" value="Phage_gp6-like_head-tail"/>
</dbReference>
<sequence length="112" mass="12689">MIELIKKLTNTKLDDVVINFYISNATNTIKNYLNDPDLDICDTYYNEAIELACYYINKATMSQGSVENGAIKSISSAGRSVTFMDFDELNKIGIPQTIKDRLPKPKVMVKVW</sequence>
<dbReference type="RefSeq" id="WP_129821656.1">
    <property type="nucleotide sequence ID" value="NZ_RCYV01000017.1"/>
</dbReference>
<accession>A0A6I3NA20</accession>